<evidence type="ECO:0000256" key="8">
    <source>
        <dbReference type="ARBA" id="ARBA00022840"/>
    </source>
</evidence>
<gene>
    <name evidence="14" type="ORF">BEMITA_LOCUS1459</name>
</gene>
<evidence type="ECO:0000256" key="6">
    <source>
        <dbReference type="ARBA" id="ARBA00022741"/>
    </source>
</evidence>
<dbReference type="SMART" id="SM00220">
    <property type="entry name" value="S_TKc"/>
    <property type="match status" value="1"/>
</dbReference>
<dbReference type="PROSITE" id="PS50011">
    <property type="entry name" value="PROTEIN_KINASE_DOM"/>
    <property type="match status" value="1"/>
</dbReference>
<evidence type="ECO:0000256" key="7">
    <source>
        <dbReference type="ARBA" id="ARBA00022777"/>
    </source>
</evidence>
<keyword evidence="7" id="KW-0418">Kinase</keyword>
<sequence>MDPAMNCAVDKLSNGHFESMPPPQSTESSIFQKIVSQTTSSAKPPQISDFEVIKPISRGAFGKVFLGHKKTNRNKVYAIKVMKKSEMIHKNMISQVVSERNALALSSSPFCVQLFYSLQTASHVFLVMEYMIGGDIKSLLSVFGFFEEKMATFYTAEVALALQYLHGHGIVHRDLKPDNMLISAEGHVKLTDFGLCRINLDHKDLEMSDLVNGTPNKFSNRTPGQLLSLTSHLSFGSHEKMLQDRFSSPSPFSTPKSLMNDSQLSGVDLFLSTENLSSTQASTNLSSTVLSFVTCTSCSQNGHQNGNCTCKQQANQSVFTPSPLSTTRGSFKRPSVLRKRKRLCGSDDTSSPFLHSGLTQDLSLVDITNTTPNHKPSVASEQSFQSPLKSVLKQRFVSDEYVGATGGVMFSTPVLHSTLKFNSDSIPVVKSTRFALPNDVSMSSVTSMDHQSMDESAMSPIRTPNVIKRNIPFRTPKSLRKGKQASDSRILGTPDYLAPELLLKKDHGSGVDWWALGVCLYEFMTGIPPFNGESPTIVFDNILNKRMEWPDGDDALSCEAMQAIDQLLTQDPNLRPAGAEVRSMPLFNHIDWDNLLNTVPPFVPNPDDLHDTSYFQARNELQNLIVSDIDL</sequence>
<evidence type="ECO:0000256" key="2">
    <source>
        <dbReference type="ARBA" id="ARBA00012513"/>
    </source>
</evidence>
<dbReference type="EMBL" id="OU963862">
    <property type="protein sequence ID" value="CAH0381850.1"/>
    <property type="molecule type" value="Genomic_DNA"/>
</dbReference>
<evidence type="ECO:0000256" key="9">
    <source>
        <dbReference type="ARBA" id="ARBA00033099"/>
    </source>
</evidence>
<evidence type="ECO:0000259" key="12">
    <source>
        <dbReference type="PROSITE" id="PS50011"/>
    </source>
</evidence>
<keyword evidence="5" id="KW-0808">Transferase</keyword>
<dbReference type="FunFam" id="1.10.510.10:FF:000484">
    <property type="entry name" value="Serine/threonine-protein kinase greatwall, putative"/>
    <property type="match status" value="1"/>
</dbReference>
<dbReference type="SUPFAM" id="SSF56112">
    <property type="entry name" value="Protein kinase-like (PK-like)"/>
    <property type="match status" value="1"/>
</dbReference>
<organism evidence="14 15">
    <name type="scientific">Bemisia tabaci</name>
    <name type="common">Sweetpotato whitefly</name>
    <name type="synonym">Aleurodes tabaci</name>
    <dbReference type="NCBI Taxonomy" id="7038"/>
    <lineage>
        <taxon>Eukaryota</taxon>
        <taxon>Metazoa</taxon>
        <taxon>Ecdysozoa</taxon>
        <taxon>Arthropoda</taxon>
        <taxon>Hexapoda</taxon>
        <taxon>Insecta</taxon>
        <taxon>Pterygota</taxon>
        <taxon>Neoptera</taxon>
        <taxon>Paraneoptera</taxon>
        <taxon>Hemiptera</taxon>
        <taxon>Sternorrhyncha</taxon>
        <taxon>Aleyrodoidea</taxon>
        <taxon>Aleyrodidae</taxon>
        <taxon>Aleyrodinae</taxon>
        <taxon>Bemisia</taxon>
    </lineage>
</organism>
<dbReference type="CDD" id="cd05610">
    <property type="entry name" value="STKc_MASTL"/>
    <property type="match status" value="1"/>
</dbReference>
<protein>
    <recommendedName>
        <fullName evidence="3">Serine/threonine-protein kinase greatwall</fullName>
        <ecNumber evidence="2">2.7.11.1</ecNumber>
    </recommendedName>
    <alternativeName>
        <fullName evidence="9">Microtubule-associated serine/threonine-protein kinase-like</fullName>
    </alternativeName>
</protein>
<dbReference type="InterPro" id="IPR050236">
    <property type="entry name" value="Ser_Thr_kinase_AGC"/>
</dbReference>
<evidence type="ECO:0000256" key="5">
    <source>
        <dbReference type="ARBA" id="ARBA00022679"/>
    </source>
</evidence>
<dbReference type="GO" id="GO:0035556">
    <property type="term" value="P:intracellular signal transduction"/>
    <property type="evidence" value="ECO:0007669"/>
    <property type="project" value="TreeGrafter"/>
</dbReference>
<dbReference type="Pfam" id="PF00069">
    <property type="entry name" value="Pkinase"/>
    <property type="match status" value="2"/>
</dbReference>
<dbReference type="InterPro" id="IPR037638">
    <property type="entry name" value="MASTL_STKc"/>
</dbReference>
<dbReference type="Gene3D" id="3.30.200.20">
    <property type="entry name" value="Phosphorylase Kinase, domain 1"/>
    <property type="match status" value="2"/>
</dbReference>
<evidence type="ECO:0000256" key="10">
    <source>
        <dbReference type="ARBA" id="ARBA00047899"/>
    </source>
</evidence>
<keyword evidence="15" id="KW-1185">Reference proteome</keyword>
<dbReference type="GO" id="GO:0005524">
    <property type="term" value="F:ATP binding"/>
    <property type="evidence" value="ECO:0007669"/>
    <property type="project" value="UniProtKB-KW"/>
</dbReference>
<dbReference type="PANTHER" id="PTHR24356:SF1">
    <property type="entry name" value="SERINE_THREONINE-PROTEIN KINASE GREATWALL"/>
    <property type="match status" value="1"/>
</dbReference>
<dbReference type="InterPro" id="IPR000719">
    <property type="entry name" value="Prot_kinase_dom"/>
</dbReference>
<evidence type="ECO:0000259" key="13">
    <source>
        <dbReference type="PROSITE" id="PS51285"/>
    </source>
</evidence>
<evidence type="ECO:0000313" key="14">
    <source>
        <dbReference type="EMBL" id="CAH0381850.1"/>
    </source>
</evidence>
<dbReference type="PANTHER" id="PTHR24356">
    <property type="entry name" value="SERINE/THREONINE-PROTEIN KINASE"/>
    <property type="match status" value="1"/>
</dbReference>
<name>A0A9P0EWJ8_BEMTA</name>
<evidence type="ECO:0000256" key="3">
    <source>
        <dbReference type="ARBA" id="ARBA00022148"/>
    </source>
</evidence>
<evidence type="ECO:0000256" key="4">
    <source>
        <dbReference type="ARBA" id="ARBA00022527"/>
    </source>
</evidence>
<keyword evidence="4" id="KW-0723">Serine/threonine-protein kinase</keyword>
<dbReference type="InterPro" id="IPR011009">
    <property type="entry name" value="Kinase-like_dom_sf"/>
</dbReference>
<proteinExistence type="inferred from homology"/>
<dbReference type="InterPro" id="IPR008271">
    <property type="entry name" value="Ser/Thr_kinase_AS"/>
</dbReference>
<dbReference type="GO" id="GO:0005634">
    <property type="term" value="C:nucleus"/>
    <property type="evidence" value="ECO:0007669"/>
    <property type="project" value="TreeGrafter"/>
</dbReference>
<dbReference type="InterPro" id="IPR000961">
    <property type="entry name" value="AGC-kinase_C"/>
</dbReference>
<evidence type="ECO:0000313" key="15">
    <source>
        <dbReference type="Proteomes" id="UP001152759"/>
    </source>
</evidence>
<feature type="domain" description="Protein kinase" evidence="12">
    <location>
        <begin position="50"/>
        <end position="587"/>
    </location>
</feature>
<reference evidence="14" key="1">
    <citation type="submission" date="2021-12" db="EMBL/GenBank/DDBJ databases">
        <authorList>
            <person name="King R."/>
        </authorList>
    </citation>
    <scope>NUCLEOTIDE SEQUENCE</scope>
</reference>
<evidence type="ECO:0000256" key="11">
    <source>
        <dbReference type="ARBA" id="ARBA00048679"/>
    </source>
</evidence>
<dbReference type="FunFam" id="3.30.200.20:FF:000550">
    <property type="entry name" value="Serine/threonine-protein kinase greatwall"/>
    <property type="match status" value="1"/>
</dbReference>
<dbReference type="EC" id="2.7.11.1" evidence="2"/>
<dbReference type="Gene3D" id="1.10.510.10">
    <property type="entry name" value="Transferase(Phosphotransferase) domain 1"/>
    <property type="match status" value="2"/>
</dbReference>
<dbReference type="GO" id="GO:0004674">
    <property type="term" value="F:protein serine/threonine kinase activity"/>
    <property type="evidence" value="ECO:0007669"/>
    <property type="project" value="UniProtKB-KW"/>
</dbReference>
<keyword evidence="8" id="KW-0067">ATP-binding</keyword>
<accession>A0A9P0EWJ8</accession>
<dbReference type="Proteomes" id="UP001152759">
    <property type="component" value="Chromosome 1"/>
</dbReference>
<dbReference type="PROSITE" id="PS00108">
    <property type="entry name" value="PROTEIN_KINASE_ST"/>
    <property type="match status" value="1"/>
</dbReference>
<comment type="catalytic activity">
    <reaction evidence="11">
        <text>L-seryl-[protein] + ATP = O-phospho-L-seryl-[protein] + ADP + H(+)</text>
        <dbReference type="Rhea" id="RHEA:17989"/>
        <dbReference type="Rhea" id="RHEA-COMP:9863"/>
        <dbReference type="Rhea" id="RHEA-COMP:11604"/>
        <dbReference type="ChEBI" id="CHEBI:15378"/>
        <dbReference type="ChEBI" id="CHEBI:29999"/>
        <dbReference type="ChEBI" id="CHEBI:30616"/>
        <dbReference type="ChEBI" id="CHEBI:83421"/>
        <dbReference type="ChEBI" id="CHEBI:456216"/>
        <dbReference type="EC" id="2.7.11.1"/>
    </reaction>
</comment>
<dbReference type="PROSITE" id="PS51285">
    <property type="entry name" value="AGC_KINASE_CTER"/>
    <property type="match status" value="1"/>
</dbReference>
<dbReference type="KEGG" id="btab:109043176"/>
<comment type="catalytic activity">
    <reaction evidence="10">
        <text>L-threonyl-[protein] + ATP = O-phospho-L-threonyl-[protein] + ADP + H(+)</text>
        <dbReference type="Rhea" id="RHEA:46608"/>
        <dbReference type="Rhea" id="RHEA-COMP:11060"/>
        <dbReference type="Rhea" id="RHEA-COMP:11605"/>
        <dbReference type="ChEBI" id="CHEBI:15378"/>
        <dbReference type="ChEBI" id="CHEBI:30013"/>
        <dbReference type="ChEBI" id="CHEBI:30616"/>
        <dbReference type="ChEBI" id="CHEBI:61977"/>
        <dbReference type="ChEBI" id="CHEBI:456216"/>
        <dbReference type="EC" id="2.7.11.1"/>
    </reaction>
</comment>
<feature type="domain" description="AGC-kinase C-terminal" evidence="13">
    <location>
        <begin position="588"/>
        <end position="631"/>
    </location>
</feature>
<evidence type="ECO:0000256" key="1">
    <source>
        <dbReference type="ARBA" id="ARBA00009903"/>
    </source>
</evidence>
<dbReference type="AlphaFoldDB" id="A0A9P0EWJ8"/>
<keyword evidence="6" id="KW-0547">Nucleotide-binding</keyword>
<comment type="similarity">
    <text evidence="1">Belongs to the protein kinase superfamily. AGC Ser/Thr protein kinase family.</text>
</comment>